<proteinExistence type="predicted"/>
<reference evidence="1 2" key="1">
    <citation type="submission" date="2024-09" db="EMBL/GenBank/DDBJ databases">
        <title>Rethinking Asexuality: The Enigmatic Case of Functional Sexual Genes in Lepraria (Stereocaulaceae).</title>
        <authorList>
            <person name="Doellman M."/>
            <person name="Sun Y."/>
            <person name="Barcenas-Pena A."/>
            <person name="Lumbsch H.T."/>
            <person name="Grewe F."/>
        </authorList>
    </citation>
    <scope>NUCLEOTIDE SEQUENCE [LARGE SCALE GENOMIC DNA]</scope>
    <source>
        <strain evidence="1 2">Grewe 0041</strain>
    </source>
</reference>
<evidence type="ECO:0000313" key="1">
    <source>
        <dbReference type="EMBL" id="KAL2056753.1"/>
    </source>
</evidence>
<sequence length="222" mass="25042">MRQVKQSLDTAPYADDFDILHHHDCDSSLIIRPVASGYRLRQASATPGAPFDGLPPPHHSARLRSKTVLDWTCECLEAFSHALAAPELAIGLRSIWRMTSVTPVTYHVPSTHSYLGLKSAVAAFVSLAEGSRYLIRHSFNSVYLDCQPREEFTSPYRMPSHKSQKTTKSVSVKTTKVGWERMSKTTETVSVKTTKYVADKKLAYAIEPPKKQIHIRRIEYRV</sequence>
<accession>A0ABR4BLC2</accession>
<name>A0ABR4BLC2_9LECA</name>
<keyword evidence="2" id="KW-1185">Reference proteome</keyword>
<gene>
    <name evidence="1" type="ORF">ABVK25_003148</name>
</gene>
<organism evidence="1 2">
    <name type="scientific">Lepraria finkii</name>
    <dbReference type="NCBI Taxonomy" id="1340010"/>
    <lineage>
        <taxon>Eukaryota</taxon>
        <taxon>Fungi</taxon>
        <taxon>Dikarya</taxon>
        <taxon>Ascomycota</taxon>
        <taxon>Pezizomycotina</taxon>
        <taxon>Lecanoromycetes</taxon>
        <taxon>OSLEUM clade</taxon>
        <taxon>Lecanoromycetidae</taxon>
        <taxon>Lecanorales</taxon>
        <taxon>Lecanorineae</taxon>
        <taxon>Stereocaulaceae</taxon>
        <taxon>Lepraria</taxon>
    </lineage>
</organism>
<dbReference type="EMBL" id="JBHFEH010000007">
    <property type="protein sequence ID" value="KAL2056753.1"/>
    <property type="molecule type" value="Genomic_DNA"/>
</dbReference>
<dbReference type="Proteomes" id="UP001590951">
    <property type="component" value="Unassembled WGS sequence"/>
</dbReference>
<evidence type="ECO:0000313" key="2">
    <source>
        <dbReference type="Proteomes" id="UP001590951"/>
    </source>
</evidence>
<protein>
    <submittedName>
        <fullName evidence="1">Uncharacterized protein</fullName>
    </submittedName>
</protein>
<comment type="caution">
    <text evidence="1">The sequence shown here is derived from an EMBL/GenBank/DDBJ whole genome shotgun (WGS) entry which is preliminary data.</text>
</comment>